<evidence type="ECO:0000313" key="1">
    <source>
        <dbReference type="EMBL" id="SIS07580.1"/>
    </source>
</evidence>
<sequence length="120" mass="13895">MNEYKEWGKWVRHDPDRLSAKSSWGLVMRNNVPMGYDNYRMTDERGCQIDAAVASLASYSKVCAHVFVMTYVYGWSRDKIAKEYMTELMYQNTGRKATRFDVKDRLLVAEGYVAGITNIC</sequence>
<keyword evidence="2" id="KW-1185">Reference proteome</keyword>
<organism evidence="1 2">
    <name type="scientific">Moraxella cuniculi DSM 21768</name>
    <dbReference type="NCBI Taxonomy" id="1122245"/>
    <lineage>
        <taxon>Bacteria</taxon>
        <taxon>Pseudomonadati</taxon>
        <taxon>Pseudomonadota</taxon>
        <taxon>Gammaproteobacteria</taxon>
        <taxon>Moraxellales</taxon>
        <taxon>Moraxellaceae</taxon>
        <taxon>Moraxella</taxon>
    </lineage>
</organism>
<dbReference type="AlphaFoldDB" id="A0A1N7G4P9"/>
<dbReference type="STRING" id="34061.B0189_09640"/>
<dbReference type="EMBL" id="FTNU01000023">
    <property type="protein sequence ID" value="SIS07580.1"/>
    <property type="molecule type" value="Genomic_DNA"/>
</dbReference>
<dbReference type="RefSeq" id="WP_076556125.1">
    <property type="nucleotide sequence ID" value="NZ_FTNU01000023.1"/>
</dbReference>
<evidence type="ECO:0000313" key="2">
    <source>
        <dbReference type="Proteomes" id="UP000187495"/>
    </source>
</evidence>
<reference evidence="2" key="1">
    <citation type="submission" date="2017-01" db="EMBL/GenBank/DDBJ databases">
        <authorList>
            <person name="Varghese N."/>
            <person name="Submissions S."/>
        </authorList>
    </citation>
    <scope>NUCLEOTIDE SEQUENCE [LARGE SCALE GENOMIC DNA]</scope>
    <source>
        <strain evidence="2">DSM 21768</strain>
    </source>
</reference>
<gene>
    <name evidence="1" type="ORF">SAMN02745664_12332</name>
</gene>
<accession>A0A1N7G4P9</accession>
<proteinExistence type="predicted"/>
<dbReference type="Proteomes" id="UP000187495">
    <property type="component" value="Unassembled WGS sequence"/>
</dbReference>
<protein>
    <recommendedName>
        <fullName evidence="3">Phage antitermination protein Q</fullName>
    </recommendedName>
</protein>
<name>A0A1N7G4P9_9GAMM</name>
<evidence type="ECO:0008006" key="3">
    <source>
        <dbReference type="Google" id="ProtNLM"/>
    </source>
</evidence>